<feature type="signal peptide" evidence="1">
    <location>
        <begin position="1"/>
        <end position="27"/>
    </location>
</feature>
<accession>A0ABX0P409</accession>
<dbReference type="EMBL" id="WHJH01000228">
    <property type="protein sequence ID" value="NHZ94045.1"/>
    <property type="molecule type" value="Genomic_DNA"/>
</dbReference>
<proteinExistence type="predicted"/>
<evidence type="ECO:0000256" key="1">
    <source>
        <dbReference type="SAM" id="SignalP"/>
    </source>
</evidence>
<evidence type="ECO:0000313" key="2">
    <source>
        <dbReference type="EMBL" id="NHZ94045.1"/>
    </source>
</evidence>
<protein>
    <recommendedName>
        <fullName evidence="4">DUF2282 domain-containing protein</fullName>
    </recommendedName>
</protein>
<dbReference type="PROSITE" id="PS51257">
    <property type="entry name" value="PROKAR_LIPOPROTEIN"/>
    <property type="match status" value="1"/>
</dbReference>
<name>A0ABX0P409_9BURK</name>
<evidence type="ECO:0000313" key="3">
    <source>
        <dbReference type="Proteomes" id="UP000609726"/>
    </source>
</evidence>
<gene>
    <name evidence="2" type="ORF">F2P45_34450</name>
</gene>
<reference evidence="2 3" key="1">
    <citation type="submission" date="2019-10" db="EMBL/GenBank/DDBJ databases">
        <title>Taxonomy of Antarctic Massilia spp.: description of Massilia rubra sp. nov., Massilia aquatica sp. nov., Massilia mucilaginosa sp. nov., Massilia frigida sp. nov. isolated from streams, lakes and regoliths.</title>
        <authorList>
            <person name="Holochova P."/>
            <person name="Sedlacek I."/>
            <person name="Kralova S."/>
            <person name="Maslanova I."/>
            <person name="Busse H.-J."/>
            <person name="Stankova E."/>
            <person name="Vrbovska V."/>
            <person name="Kovarovic V."/>
            <person name="Bartak M."/>
            <person name="Svec P."/>
            <person name="Pantucek R."/>
        </authorList>
    </citation>
    <scope>NUCLEOTIDE SEQUENCE [LARGE SCALE GENOMIC DNA]</scope>
    <source>
        <strain evidence="2 3">CCM 8733</strain>
    </source>
</reference>
<sequence length="107" mass="10958">MDQLIRKTLIASASALLACSAATPAFAADWPSGYTKCAAERETCVVGAAKRSVSYGASNKWVTKSLSGNVACNNATFGDPIAGKKKYCAIGPVTPTPTPPPTPTPTP</sequence>
<comment type="caution">
    <text evidence="2">The sequence shown here is derived from an EMBL/GenBank/DDBJ whole genome shotgun (WGS) entry which is preliminary data.</text>
</comment>
<feature type="non-terminal residue" evidence="2">
    <location>
        <position position="107"/>
    </location>
</feature>
<dbReference type="Proteomes" id="UP000609726">
    <property type="component" value="Unassembled WGS sequence"/>
</dbReference>
<organism evidence="2 3">
    <name type="scientific">Massilia mucilaginosa</name>
    <dbReference type="NCBI Taxonomy" id="2609282"/>
    <lineage>
        <taxon>Bacteria</taxon>
        <taxon>Pseudomonadati</taxon>
        <taxon>Pseudomonadota</taxon>
        <taxon>Betaproteobacteria</taxon>
        <taxon>Burkholderiales</taxon>
        <taxon>Oxalobacteraceae</taxon>
        <taxon>Telluria group</taxon>
        <taxon>Massilia</taxon>
    </lineage>
</organism>
<evidence type="ECO:0008006" key="4">
    <source>
        <dbReference type="Google" id="ProtNLM"/>
    </source>
</evidence>
<keyword evidence="3" id="KW-1185">Reference proteome</keyword>
<keyword evidence="1" id="KW-0732">Signal</keyword>
<feature type="chain" id="PRO_5046875592" description="DUF2282 domain-containing protein" evidence="1">
    <location>
        <begin position="28"/>
        <end position="107"/>
    </location>
</feature>